<dbReference type="InterPro" id="IPR001763">
    <property type="entry name" value="Rhodanese-like_dom"/>
</dbReference>
<organism evidence="2 3">
    <name type="scientific">Nonlabens spongiae</name>
    <dbReference type="NCBI Taxonomy" id="331648"/>
    <lineage>
        <taxon>Bacteria</taxon>
        <taxon>Pseudomonadati</taxon>
        <taxon>Bacteroidota</taxon>
        <taxon>Flavobacteriia</taxon>
        <taxon>Flavobacteriales</taxon>
        <taxon>Flavobacteriaceae</taxon>
        <taxon>Nonlabens</taxon>
    </lineage>
</organism>
<dbReference type="InterPro" id="IPR036873">
    <property type="entry name" value="Rhodanese-like_dom_sf"/>
</dbReference>
<protein>
    <recommendedName>
        <fullName evidence="1">Rhodanese domain-containing protein</fullName>
    </recommendedName>
</protein>
<accession>A0A1W6MGU3</accession>
<keyword evidence="3" id="KW-1185">Reference proteome</keyword>
<dbReference type="STRING" id="331648.BST97_01705"/>
<dbReference type="CDD" id="cd00158">
    <property type="entry name" value="RHOD"/>
    <property type="match status" value="1"/>
</dbReference>
<evidence type="ECO:0000259" key="1">
    <source>
        <dbReference type="PROSITE" id="PS50206"/>
    </source>
</evidence>
<dbReference type="InterPro" id="IPR052367">
    <property type="entry name" value="Thiosulfate_ST/Rhodanese-like"/>
</dbReference>
<feature type="domain" description="Rhodanese" evidence="1">
    <location>
        <begin position="31"/>
        <end position="118"/>
    </location>
</feature>
<proteinExistence type="predicted"/>
<dbReference type="AlphaFoldDB" id="A0A1W6MGU3"/>
<evidence type="ECO:0000313" key="3">
    <source>
        <dbReference type="Proteomes" id="UP000193431"/>
    </source>
</evidence>
<dbReference type="PANTHER" id="PTHR45431">
    <property type="entry name" value="RHODANESE-LIKE DOMAIN-CONTAINING PROTEIN 15, CHLOROPLASTIC"/>
    <property type="match status" value="1"/>
</dbReference>
<sequence>MAFFSFINTVRGQSSEHITIVGFNTFQKAVAQENVQIVDVRTPEEFEEGTIGKAVNIDFFDKENFKSEFLKFDKTKPIYIFCRSGNRSQKAAHRLVDMGFENVIDLEGGYLNWVAKEE</sequence>
<gene>
    <name evidence="2" type="ORF">BST97_01705</name>
</gene>
<dbReference type="SMART" id="SM00450">
    <property type="entry name" value="RHOD"/>
    <property type="match status" value="1"/>
</dbReference>
<dbReference type="SUPFAM" id="SSF52821">
    <property type="entry name" value="Rhodanese/Cell cycle control phosphatase"/>
    <property type="match status" value="1"/>
</dbReference>
<dbReference type="EMBL" id="CP019344">
    <property type="protein sequence ID" value="ARN76815.1"/>
    <property type="molecule type" value="Genomic_DNA"/>
</dbReference>
<dbReference type="Proteomes" id="UP000193431">
    <property type="component" value="Chromosome"/>
</dbReference>
<dbReference type="Pfam" id="PF00581">
    <property type="entry name" value="Rhodanese"/>
    <property type="match status" value="1"/>
</dbReference>
<name>A0A1W6MGU3_9FLAO</name>
<evidence type="ECO:0000313" key="2">
    <source>
        <dbReference type="EMBL" id="ARN76815.1"/>
    </source>
</evidence>
<dbReference type="OrthoDB" id="9808735at2"/>
<dbReference type="PANTHER" id="PTHR45431:SF3">
    <property type="entry name" value="RHODANESE-LIKE DOMAIN-CONTAINING PROTEIN 15, CHLOROPLASTIC"/>
    <property type="match status" value="1"/>
</dbReference>
<reference evidence="2 3" key="1">
    <citation type="submission" date="2016-11" db="EMBL/GenBank/DDBJ databases">
        <title>Trade-off between light-utilization and light-protection in marine flavobacteria.</title>
        <authorList>
            <person name="Kumagai Y."/>
        </authorList>
    </citation>
    <scope>NUCLEOTIDE SEQUENCE [LARGE SCALE GENOMIC DNA]</scope>
    <source>
        <strain evidence="2 3">JCM 13191</strain>
    </source>
</reference>
<dbReference type="PROSITE" id="PS50206">
    <property type="entry name" value="RHODANESE_3"/>
    <property type="match status" value="1"/>
</dbReference>
<dbReference type="Gene3D" id="3.40.250.10">
    <property type="entry name" value="Rhodanese-like domain"/>
    <property type="match status" value="1"/>
</dbReference>